<dbReference type="KEGG" id="sscu:CEP64_06950"/>
<keyword evidence="2" id="KW-0489">Methyltransferase</keyword>
<dbReference type="SUPFAM" id="SSF53335">
    <property type="entry name" value="S-adenosyl-L-methionine-dependent methyltransferases"/>
    <property type="match status" value="1"/>
</dbReference>
<dbReference type="InterPro" id="IPR013216">
    <property type="entry name" value="Methyltransf_11"/>
</dbReference>
<reference evidence="3" key="1">
    <citation type="submission" date="2017-06" db="EMBL/GenBank/DDBJ databases">
        <title>FDA dAtabase for Regulatory Grade micrObial Sequences (FDA-ARGOS): Supporting development and validation of Infectious Disease Dx tests.</title>
        <authorList>
            <person name="Goldberg B."/>
            <person name="Campos J."/>
            <person name="Tallon L."/>
            <person name="Sadzewicz L."/>
            <person name="Sengamalay N."/>
            <person name="Ott S."/>
            <person name="Godinez A."/>
            <person name="Nagaraj S."/>
            <person name="Vavikolanu K."/>
            <person name="Nadendla S."/>
            <person name="George J."/>
            <person name="Geyer C."/>
            <person name="Sichtig H."/>
        </authorList>
    </citation>
    <scope>NUCLEOTIDE SEQUENCE [LARGE SCALE GENOMIC DNA]</scope>
    <source>
        <strain evidence="3">FDAARGOS_285</strain>
    </source>
</reference>
<dbReference type="AlphaFoldDB" id="A0AAI8DIC7"/>
<evidence type="ECO:0000259" key="1">
    <source>
        <dbReference type="Pfam" id="PF08241"/>
    </source>
</evidence>
<sequence length="244" mass="28303">MKPENQYDDQAFFDQYAKMPRSQHGLEGAGEWETLQSNLPDFKNKKVLDLGCGYGWHCKYAVQQGAKEVIGIDASKKMIEKAEAVNHDSKITYLVDLIDEYSMEPNTYDVILSLLVIHYIEDIESLFKKVSKALSHNGEFIFSVEHPIFTAHGSQEWIYKDGEIEHFPVDHYFVEGERNTHFLGSEIKKYHHTLTSYFAALKNNQFIIENIVEPIPPQHMMNIDGMKDELRRPMMIIFKAKKIN</sequence>
<dbReference type="CDD" id="cd02440">
    <property type="entry name" value="AdoMet_MTases"/>
    <property type="match status" value="1"/>
</dbReference>
<evidence type="ECO:0000313" key="2">
    <source>
        <dbReference type="EMBL" id="ASE34327.1"/>
    </source>
</evidence>
<keyword evidence="2" id="KW-0808">Transferase</keyword>
<dbReference type="Gene3D" id="3.40.50.150">
    <property type="entry name" value="Vaccinia Virus protein VP39"/>
    <property type="match status" value="1"/>
</dbReference>
<dbReference type="GO" id="GO:0032259">
    <property type="term" value="P:methylation"/>
    <property type="evidence" value="ECO:0007669"/>
    <property type="project" value="UniProtKB-KW"/>
</dbReference>
<dbReference type="Pfam" id="PF08241">
    <property type="entry name" value="Methyltransf_11"/>
    <property type="match status" value="1"/>
</dbReference>
<gene>
    <name evidence="2" type="ORF">CEP64_06950</name>
</gene>
<dbReference type="InterPro" id="IPR029063">
    <property type="entry name" value="SAM-dependent_MTases_sf"/>
</dbReference>
<dbReference type="Proteomes" id="UP000197058">
    <property type="component" value="Chromosome"/>
</dbReference>
<organism evidence="2 3">
    <name type="scientific">Mammaliicoccus sciuri</name>
    <name type="common">Staphylococcus sciuri</name>
    <dbReference type="NCBI Taxonomy" id="1296"/>
    <lineage>
        <taxon>Bacteria</taxon>
        <taxon>Bacillati</taxon>
        <taxon>Bacillota</taxon>
        <taxon>Bacilli</taxon>
        <taxon>Bacillales</taxon>
        <taxon>Staphylococcaceae</taxon>
        <taxon>Mammaliicoccus</taxon>
    </lineage>
</organism>
<dbReference type="EMBL" id="CP022046">
    <property type="protein sequence ID" value="ASE34327.1"/>
    <property type="molecule type" value="Genomic_DNA"/>
</dbReference>
<dbReference type="PANTHER" id="PTHR43861">
    <property type="entry name" value="TRANS-ACONITATE 2-METHYLTRANSFERASE-RELATED"/>
    <property type="match status" value="1"/>
</dbReference>
<proteinExistence type="predicted"/>
<accession>A0AAI8DIC7</accession>
<name>A0AAI8DIC7_MAMSC</name>
<protein>
    <submittedName>
        <fullName evidence="2">Class I SAM-dependent methyltransferase</fullName>
    </submittedName>
</protein>
<dbReference type="GO" id="GO:0008757">
    <property type="term" value="F:S-adenosylmethionine-dependent methyltransferase activity"/>
    <property type="evidence" value="ECO:0007669"/>
    <property type="project" value="InterPro"/>
</dbReference>
<feature type="domain" description="Methyltransferase type 11" evidence="1">
    <location>
        <begin position="48"/>
        <end position="142"/>
    </location>
</feature>
<dbReference type="RefSeq" id="WP_058591420.1">
    <property type="nucleotide sequence ID" value="NZ_CP022046.2"/>
</dbReference>
<evidence type="ECO:0000313" key="3">
    <source>
        <dbReference type="Proteomes" id="UP000197058"/>
    </source>
</evidence>